<comment type="similarity">
    <text evidence="2">Belongs to the LemA family.</text>
</comment>
<dbReference type="SUPFAM" id="SSF140478">
    <property type="entry name" value="LemA-like"/>
    <property type="match status" value="1"/>
</dbReference>
<sequence>MEFITQNWLAIAIIVVAVIWVVKIYNNLVSYKTQYQNGFEQISVQLKRRLDLIGNLVDAAKKYMEHEKETLMAVTQARSGLLQATQAAEGNPGDTGVMANLATSQVAMESAMGGFNLKMEDYPELKASDNMMQLSEEMTSTENRIAAARQGYNDLVQKFNEYKKSFPNVVFAGLFGFGNDAQNLEFSENIEQLNEAPKDLFK</sequence>
<proteinExistence type="inferred from homology"/>
<reference evidence="7 8" key="1">
    <citation type="journal article" date="2000" name="Mar. Ecol. Prog. Ser.">
        <title>Phylogenetic characterization of endosymbionts in three hydrothermal vent mussels: influence on host distributions.</title>
        <authorList>
            <person name="Fujiwara Y."/>
            <person name="Takai K."/>
            <person name="Uematsu K."/>
            <person name="Tsuchida S."/>
            <person name="Hunt J.C."/>
            <person name="Hashimoto J."/>
        </authorList>
    </citation>
    <scope>NUCLEOTIDE SEQUENCE [LARGE SCALE GENOMIC DNA]</scope>
    <source>
        <strain evidence="7 8">Myojin Knoll</strain>
    </source>
</reference>
<dbReference type="AlphaFoldDB" id="A0A0P0USK5"/>
<feature type="transmembrane region" description="Helical" evidence="6">
    <location>
        <begin position="6"/>
        <end position="25"/>
    </location>
</feature>
<keyword evidence="4 6" id="KW-1133">Transmembrane helix</keyword>
<reference evidence="7 8" key="2">
    <citation type="journal article" date="2016" name="ISME J.">
        <title>Heterogeneous composition of key metabolic gene clusters in a vent mussel symbiont population.</title>
        <authorList>
            <person name="Ikuta T."/>
            <person name="Takaki Y."/>
            <person name="Nagai Y."/>
            <person name="Shimamura S."/>
            <person name="Tsuda M."/>
            <person name="Kawagucci S."/>
            <person name="Aoki Y."/>
            <person name="Inoue K."/>
            <person name="Teruya M."/>
            <person name="Satou K."/>
            <person name="Teruya K."/>
            <person name="Shimoji M."/>
            <person name="Tamotsu H."/>
            <person name="Hirano T."/>
            <person name="Maruyama T."/>
            <person name="Yoshida T."/>
        </authorList>
    </citation>
    <scope>NUCLEOTIDE SEQUENCE [LARGE SCALE GENOMIC DNA]</scope>
    <source>
        <strain evidence="7 8">Myojin Knoll</strain>
    </source>
</reference>
<dbReference type="Gene3D" id="1.20.1440.20">
    <property type="entry name" value="LemA-like domain"/>
    <property type="match status" value="1"/>
</dbReference>
<evidence type="ECO:0000313" key="8">
    <source>
        <dbReference type="Proteomes" id="UP000067399"/>
    </source>
</evidence>
<dbReference type="STRING" id="1303921.BSEPE_0986"/>
<dbReference type="OrthoDB" id="9804152at2"/>
<gene>
    <name evidence="7" type="primary">lemA</name>
    <name evidence="7" type="ORF">BSEPE_0986</name>
</gene>
<evidence type="ECO:0000256" key="1">
    <source>
        <dbReference type="ARBA" id="ARBA00004167"/>
    </source>
</evidence>
<comment type="subcellular location">
    <subcellularLocation>
        <location evidence="1">Membrane</location>
        <topology evidence="1">Single-pass membrane protein</topology>
    </subcellularLocation>
</comment>
<evidence type="ECO:0000313" key="7">
    <source>
        <dbReference type="EMBL" id="BAS67977.1"/>
    </source>
</evidence>
<dbReference type="GO" id="GO:0016020">
    <property type="term" value="C:membrane"/>
    <property type="evidence" value="ECO:0007669"/>
    <property type="project" value="UniProtKB-SubCell"/>
</dbReference>
<dbReference type="KEGG" id="ebh:BSEPE_0986"/>
<evidence type="ECO:0000256" key="4">
    <source>
        <dbReference type="ARBA" id="ARBA00022989"/>
    </source>
</evidence>
<dbReference type="RefSeq" id="WP_066044728.1">
    <property type="nucleotide sequence ID" value="NZ_AP013042.1"/>
</dbReference>
<keyword evidence="5 6" id="KW-0472">Membrane</keyword>
<keyword evidence="8" id="KW-1185">Reference proteome</keyword>
<organism evidence="7 8">
    <name type="scientific">endosymbiont of Bathymodiolus septemdierum str. Myojin knoll</name>
    <dbReference type="NCBI Taxonomy" id="1303921"/>
    <lineage>
        <taxon>Bacteria</taxon>
        <taxon>Pseudomonadati</taxon>
        <taxon>Pseudomonadota</taxon>
        <taxon>Gammaproteobacteria</taxon>
        <taxon>sulfur-oxidizing symbionts</taxon>
    </lineage>
</organism>
<dbReference type="PANTHER" id="PTHR34478">
    <property type="entry name" value="PROTEIN LEMA"/>
    <property type="match status" value="1"/>
</dbReference>
<evidence type="ECO:0000256" key="3">
    <source>
        <dbReference type="ARBA" id="ARBA00022692"/>
    </source>
</evidence>
<name>A0A0P0USK5_9GAMM</name>
<keyword evidence="3 6" id="KW-0812">Transmembrane</keyword>
<dbReference type="Proteomes" id="UP000067399">
    <property type="component" value="Chromosome"/>
</dbReference>
<accession>A0A0P0USK5</accession>
<dbReference type="Pfam" id="PF04011">
    <property type="entry name" value="LemA"/>
    <property type="match status" value="1"/>
</dbReference>
<evidence type="ECO:0000256" key="2">
    <source>
        <dbReference type="ARBA" id="ARBA00008854"/>
    </source>
</evidence>
<dbReference type="EMBL" id="AP013042">
    <property type="protein sequence ID" value="BAS67977.1"/>
    <property type="molecule type" value="Genomic_DNA"/>
</dbReference>
<dbReference type="InterPro" id="IPR023353">
    <property type="entry name" value="LemA-like_dom_sf"/>
</dbReference>
<evidence type="ECO:0000256" key="5">
    <source>
        <dbReference type="ARBA" id="ARBA00023136"/>
    </source>
</evidence>
<evidence type="ECO:0000256" key="6">
    <source>
        <dbReference type="SAM" id="Phobius"/>
    </source>
</evidence>
<dbReference type="PANTHER" id="PTHR34478:SF1">
    <property type="entry name" value="PROTEIN LEMA"/>
    <property type="match status" value="1"/>
</dbReference>
<dbReference type="InterPro" id="IPR007156">
    <property type="entry name" value="MamQ_LemA"/>
</dbReference>
<protein>
    <submittedName>
        <fullName evidence="7">LemA protein</fullName>
    </submittedName>
</protein>